<dbReference type="InterPro" id="IPR029063">
    <property type="entry name" value="SAM-dependent_MTases_sf"/>
</dbReference>
<dbReference type="Proteomes" id="UP001521184">
    <property type="component" value="Unassembled WGS sequence"/>
</dbReference>
<dbReference type="SUPFAM" id="SSF53335">
    <property type="entry name" value="S-adenosyl-L-methionine-dependent methyltransferases"/>
    <property type="match status" value="2"/>
</dbReference>
<evidence type="ECO:0000256" key="4">
    <source>
        <dbReference type="SAM" id="MobiDB-lite"/>
    </source>
</evidence>
<dbReference type="EMBL" id="JAKEKT020000014">
    <property type="protein sequence ID" value="KAL1646820.1"/>
    <property type="molecule type" value="Genomic_DNA"/>
</dbReference>
<accession>A0ABR3TXA5</accession>
<gene>
    <name evidence="5" type="ORF">SLS58_002955</name>
</gene>
<keyword evidence="2" id="KW-0489">Methyltransferase</keyword>
<name>A0ABR3TXA5_9PEZI</name>
<sequence length="371" mass="40199">MAKDPPPFAQPEYWDQRFTKNPSAFDWLLPANCLDGAIVEALEHATSPSNPRPRLLHIGCGTSILSLHLRSHVDDPRQVHNTDFSRVAVELGARWERDVFEADATTAHEASEAVRRESKESGALNQDGASPPELVKAPTGEEENGRKGGAEPATDHDHDDHRHPPRMQWSTLDLLSLPSIAALASREGRRYDIIVDKSTCDAISCGDDVPVPLPHPLQTSSSSTNSSSSSSSPSPSPSSSLSSSSSSPSPSPSASTTVNIHPLHILALHLASLVPPGGRWLALSYSGQRFPFFEPFPARADEGRLDAELLEKGFVHPGRLWRLERKEMVEAEEEGENGGGGGGLVHRPKTAHWVYVMVRSEVEVKLAGRGV</sequence>
<feature type="compositionally biased region" description="Basic and acidic residues" evidence="4">
    <location>
        <begin position="109"/>
        <end position="120"/>
    </location>
</feature>
<keyword evidence="3" id="KW-0808">Transferase</keyword>
<reference evidence="5 6" key="1">
    <citation type="journal article" date="2023" name="Plant Dis.">
        <title>First Report of Diplodia intermedia Causing Canker and Dieback Diseases on Apple Trees in Canada.</title>
        <authorList>
            <person name="Ellouze W."/>
            <person name="Ilyukhin E."/>
            <person name="Sulman M."/>
            <person name="Ali S."/>
        </authorList>
    </citation>
    <scope>NUCLEOTIDE SEQUENCE [LARGE SCALE GENOMIC DNA]</scope>
    <source>
        <strain evidence="5 6">M45-28</strain>
    </source>
</reference>
<dbReference type="PANTHER" id="PTHR12176">
    <property type="entry name" value="SAM-DEPENDENT METHYLTRANSFERASE SUPERFAMILY PROTEIN"/>
    <property type="match status" value="1"/>
</dbReference>
<evidence type="ECO:0000313" key="6">
    <source>
        <dbReference type="Proteomes" id="UP001521184"/>
    </source>
</evidence>
<evidence type="ECO:0000256" key="1">
    <source>
        <dbReference type="ARBA" id="ARBA00008361"/>
    </source>
</evidence>
<dbReference type="InterPro" id="IPR051419">
    <property type="entry name" value="Lys/N-term_MeTrsfase_sf"/>
</dbReference>
<feature type="compositionally biased region" description="Low complexity" evidence="4">
    <location>
        <begin position="220"/>
        <end position="256"/>
    </location>
</feature>
<dbReference type="CDD" id="cd02440">
    <property type="entry name" value="AdoMet_MTases"/>
    <property type="match status" value="1"/>
</dbReference>
<dbReference type="Gene3D" id="3.40.50.150">
    <property type="entry name" value="Vaccinia Virus protein VP39"/>
    <property type="match status" value="1"/>
</dbReference>
<organism evidence="5 6">
    <name type="scientific">Diplodia intermedia</name>
    <dbReference type="NCBI Taxonomy" id="856260"/>
    <lineage>
        <taxon>Eukaryota</taxon>
        <taxon>Fungi</taxon>
        <taxon>Dikarya</taxon>
        <taxon>Ascomycota</taxon>
        <taxon>Pezizomycotina</taxon>
        <taxon>Dothideomycetes</taxon>
        <taxon>Dothideomycetes incertae sedis</taxon>
        <taxon>Botryosphaeriales</taxon>
        <taxon>Botryosphaeriaceae</taxon>
        <taxon>Diplodia</taxon>
    </lineage>
</organism>
<feature type="region of interest" description="Disordered" evidence="4">
    <location>
        <begin position="211"/>
        <end position="256"/>
    </location>
</feature>
<evidence type="ECO:0000256" key="2">
    <source>
        <dbReference type="ARBA" id="ARBA00022603"/>
    </source>
</evidence>
<keyword evidence="6" id="KW-1185">Reference proteome</keyword>
<protein>
    <submittedName>
        <fullName evidence="5">Uncharacterized protein</fullName>
    </submittedName>
</protein>
<proteinExistence type="inferred from homology"/>
<comment type="caution">
    <text evidence="5">The sequence shown here is derived from an EMBL/GenBank/DDBJ whole genome shotgun (WGS) entry which is preliminary data.</text>
</comment>
<evidence type="ECO:0000256" key="3">
    <source>
        <dbReference type="ARBA" id="ARBA00022679"/>
    </source>
</evidence>
<evidence type="ECO:0000313" key="5">
    <source>
        <dbReference type="EMBL" id="KAL1646820.1"/>
    </source>
</evidence>
<dbReference type="PANTHER" id="PTHR12176:SF84">
    <property type="entry name" value="METHYLTRANSFERASE DOMAIN-CONTAINING PROTEIN"/>
    <property type="match status" value="1"/>
</dbReference>
<feature type="region of interest" description="Disordered" evidence="4">
    <location>
        <begin position="106"/>
        <end position="166"/>
    </location>
</feature>
<feature type="compositionally biased region" description="Basic and acidic residues" evidence="4">
    <location>
        <begin position="143"/>
        <end position="162"/>
    </location>
</feature>
<comment type="similarity">
    <text evidence="1">Belongs to the methyltransferase superfamily.</text>
</comment>